<reference evidence="1 2" key="1">
    <citation type="submission" date="2018-08" db="EMBL/GenBank/DDBJ databases">
        <title>Genome sequence of Halobacillus trueperi KCTC 3686.</title>
        <authorList>
            <person name="Cho K.H."/>
            <person name="Kwak M.-J."/>
            <person name="Kim B.-Y."/>
            <person name="Chun J."/>
        </authorList>
    </citation>
    <scope>NUCLEOTIDE SEQUENCE [LARGE SCALE GENOMIC DNA]</scope>
    <source>
        <strain evidence="1 2">KCTC 3686</strain>
    </source>
</reference>
<protein>
    <submittedName>
        <fullName evidence="1">Uncharacterized protein</fullName>
    </submittedName>
</protein>
<evidence type="ECO:0000313" key="1">
    <source>
        <dbReference type="EMBL" id="REJ06954.1"/>
    </source>
</evidence>
<keyword evidence="2" id="KW-1185">Reference proteome</keyword>
<dbReference type="EMBL" id="QUAE01000021">
    <property type="protein sequence ID" value="REJ06954.1"/>
    <property type="molecule type" value="Genomic_DNA"/>
</dbReference>
<gene>
    <name evidence="1" type="ORF">DYE48_17635</name>
</gene>
<proteinExistence type="predicted"/>
<evidence type="ECO:0000313" key="2">
    <source>
        <dbReference type="Proteomes" id="UP000256305"/>
    </source>
</evidence>
<accession>A0A3E0J2A1</accession>
<organism evidence="1 2">
    <name type="scientific">Halobacillus trueperi</name>
    <dbReference type="NCBI Taxonomy" id="156205"/>
    <lineage>
        <taxon>Bacteria</taxon>
        <taxon>Bacillati</taxon>
        <taxon>Bacillota</taxon>
        <taxon>Bacilli</taxon>
        <taxon>Bacillales</taxon>
        <taxon>Bacillaceae</taxon>
        <taxon>Halobacillus</taxon>
    </lineage>
</organism>
<name>A0A3E0J2A1_9BACI</name>
<comment type="caution">
    <text evidence="1">The sequence shown here is derived from an EMBL/GenBank/DDBJ whole genome shotgun (WGS) entry which is preliminary data.</text>
</comment>
<sequence>MTIPGHGYGGRETTICGVLDQSVEKHTRSFLHSLFMRTFPRPYSHALFVQDLWLKQLYNGAGEQVFLTELGRLLLEGFENLIWQSGGGKW</sequence>
<dbReference type="AlphaFoldDB" id="A0A3E0J2A1"/>
<dbReference type="Proteomes" id="UP000256305">
    <property type="component" value="Unassembled WGS sequence"/>
</dbReference>